<keyword evidence="4" id="KW-0539">Nucleus</keyword>
<dbReference type="EC" id="3.6.5.-" evidence="7"/>
<dbReference type="EMBL" id="GHES01047835">
    <property type="protein sequence ID" value="MPA78394.1"/>
    <property type="molecule type" value="Transcribed_RNA"/>
</dbReference>
<dbReference type="InterPro" id="IPR011598">
    <property type="entry name" value="bHLH_dom"/>
</dbReference>
<dbReference type="PANTHER" id="PTHR12565">
    <property type="entry name" value="STEROL REGULATORY ELEMENT-BINDING PROTEIN"/>
    <property type="match status" value="1"/>
</dbReference>
<keyword evidence="2" id="KW-0805">Transcription regulation</keyword>
<feature type="region of interest" description="Disordered" evidence="5">
    <location>
        <begin position="1"/>
        <end position="28"/>
    </location>
</feature>
<protein>
    <submittedName>
        <fullName evidence="7">Putative Basic helix-loop-helix DNA-binding superfamily protein</fullName>
        <ecNumber evidence="7">3.6.5.-</ecNumber>
    </submittedName>
</protein>
<keyword evidence="3" id="KW-0804">Transcription</keyword>
<dbReference type="GO" id="GO:0003700">
    <property type="term" value="F:DNA-binding transcription factor activity"/>
    <property type="evidence" value="ECO:0007669"/>
    <property type="project" value="TreeGrafter"/>
</dbReference>
<evidence type="ECO:0000313" key="7">
    <source>
        <dbReference type="EMBL" id="MPA78394.1"/>
    </source>
</evidence>
<organism evidence="7">
    <name type="scientific">Davidia involucrata</name>
    <name type="common">Dove tree</name>
    <dbReference type="NCBI Taxonomy" id="16924"/>
    <lineage>
        <taxon>Eukaryota</taxon>
        <taxon>Viridiplantae</taxon>
        <taxon>Streptophyta</taxon>
        <taxon>Embryophyta</taxon>
        <taxon>Tracheophyta</taxon>
        <taxon>Spermatophyta</taxon>
        <taxon>Magnoliopsida</taxon>
        <taxon>eudicotyledons</taxon>
        <taxon>Gunneridae</taxon>
        <taxon>Pentapetalae</taxon>
        <taxon>asterids</taxon>
        <taxon>Cornales</taxon>
        <taxon>Nyssaceae</taxon>
        <taxon>Davidia</taxon>
    </lineage>
</organism>
<dbReference type="SMART" id="SM00353">
    <property type="entry name" value="HLH"/>
    <property type="match status" value="1"/>
</dbReference>
<evidence type="ECO:0000256" key="2">
    <source>
        <dbReference type="ARBA" id="ARBA00023015"/>
    </source>
</evidence>
<sequence>MKVKNDTTKKDILRKGEKGGNKEKEVDKSKEVIHVRAKRGQATDSHSLAERVRREKINNRLRRLKDLVPGCCKTMGMAVMLDEIINYVHSLQNQVEFLSMELAAASSFYDFNLESEAISKSTGDKYT</sequence>
<evidence type="ECO:0000259" key="6">
    <source>
        <dbReference type="PROSITE" id="PS50888"/>
    </source>
</evidence>
<dbReference type="GO" id="GO:0046983">
    <property type="term" value="F:protein dimerization activity"/>
    <property type="evidence" value="ECO:0007669"/>
    <property type="project" value="InterPro"/>
</dbReference>
<dbReference type="InterPro" id="IPR036638">
    <property type="entry name" value="HLH_DNA-bd_sf"/>
</dbReference>
<evidence type="ECO:0000256" key="5">
    <source>
        <dbReference type="SAM" id="MobiDB-lite"/>
    </source>
</evidence>
<keyword evidence="7" id="KW-0238">DNA-binding</keyword>
<dbReference type="GO" id="GO:0016787">
    <property type="term" value="F:hydrolase activity"/>
    <property type="evidence" value="ECO:0007669"/>
    <property type="project" value="UniProtKB-KW"/>
</dbReference>
<dbReference type="PANTHER" id="PTHR12565:SF184">
    <property type="entry name" value="BHLH TRANSCRIPTION FACTOR"/>
    <property type="match status" value="1"/>
</dbReference>
<dbReference type="InterPro" id="IPR024097">
    <property type="entry name" value="bHLH_ZIP_TF"/>
</dbReference>
<evidence type="ECO:0000256" key="1">
    <source>
        <dbReference type="ARBA" id="ARBA00004123"/>
    </source>
</evidence>
<evidence type="ECO:0000256" key="3">
    <source>
        <dbReference type="ARBA" id="ARBA00023163"/>
    </source>
</evidence>
<accession>A0A5B7CCW7</accession>
<dbReference type="Gene3D" id="4.10.280.10">
    <property type="entry name" value="Helix-loop-helix DNA-binding domain"/>
    <property type="match status" value="1"/>
</dbReference>
<dbReference type="GO" id="GO:0005634">
    <property type="term" value="C:nucleus"/>
    <property type="evidence" value="ECO:0007669"/>
    <property type="project" value="UniProtKB-SubCell"/>
</dbReference>
<reference evidence="7" key="1">
    <citation type="submission" date="2019-08" db="EMBL/GenBank/DDBJ databases">
        <title>Reference gene set and small RNA set construction with multiple tissues from Davidia involucrata Baill.</title>
        <authorList>
            <person name="Yang H."/>
            <person name="Zhou C."/>
            <person name="Li G."/>
            <person name="Wang J."/>
            <person name="Gao P."/>
            <person name="Wang M."/>
            <person name="Wang R."/>
            <person name="Zhao Y."/>
        </authorList>
    </citation>
    <scope>NUCLEOTIDE SEQUENCE</scope>
    <source>
        <tissue evidence="7">Mixed with DoveR01_LX</tissue>
    </source>
</reference>
<dbReference type="PROSITE" id="PS50888">
    <property type="entry name" value="BHLH"/>
    <property type="match status" value="1"/>
</dbReference>
<dbReference type="GO" id="GO:0003677">
    <property type="term" value="F:DNA binding"/>
    <property type="evidence" value="ECO:0007669"/>
    <property type="project" value="UniProtKB-KW"/>
</dbReference>
<proteinExistence type="predicted"/>
<keyword evidence="7" id="KW-0378">Hydrolase</keyword>
<feature type="domain" description="BHLH" evidence="6">
    <location>
        <begin position="41"/>
        <end position="91"/>
    </location>
</feature>
<evidence type="ECO:0000256" key="4">
    <source>
        <dbReference type="ARBA" id="ARBA00023242"/>
    </source>
</evidence>
<comment type="subcellular location">
    <subcellularLocation>
        <location evidence="1">Nucleus</location>
    </subcellularLocation>
</comment>
<dbReference type="Pfam" id="PF00010">
    <property type="entry name" value="HLH"/>
    <property type="match status" value="1"/>
</dbReference>
<name>A0A5B7CCW7_DAVIN</name>
<dbReference type="AlphaFoldDB" id="A0A5B7CCW7"/>
<gene>
    <name evidence="7" type="ORF">Din_047835</name>
</gene>
<dbReference type="SUPFAM" id="SSF47459">
    <property type="entry name" value="HLH, helix-loop-helix DNA-binding domain"/>
    <property type="match status" value="1"/>
</dbReference>